<sequence>MSVKEKMKIHDDNEDLELDCYMQILDYFQKGRVNKENTEIWKDQSFIELMKLLEKKENRELVTNALILILSLFEDIPPDTFNNRGVNINRISIEEKKSLIVGLEEEFLPN</sequence>
<organism evidence="1">
    <name type="scientific">marine sediment metagenome</name>
    <dbReference type="NCBI Taxonomy" id="412755"/>
    <lineage>
        <taxon>unclassified sequences</taxon>
        <taxon>metagenomes</taxon>
        <taxon>ecological metagenomes</taxon>
    </lineage>
</organism>
<gene>
    <name evidence="1" type="ORF">S01H4_35512</name>
</gene>
<accession>X1BDI5</accession>
<reference evidence="1" key="1">
    <citation type="journal article" date="2014" name="Front. Microbiol.">
        <title>High frequency of phylogenetically diverse reductive dehalogenase-homologous genes in deep subseafloor sedimentary metagenomes.</title>
        <authorList>
            <person name="Kawai M."/>
            <person name="Futagami T."/>
            <person name="Toyoda A."/>
            <person name="Takaki Y."/>
            <person name="Nishi S."/>
            <person name="Hori S."/>
            <person name="Arai W."/>
            <person name="Tsubouchi T."/>
            <person name="Morono Y."/>
            <person name="Uchiyama I."/>
            <person name="Ito T."/>
            <person name="Fujiyama A."/>
            <person name="Inagaki F."/>
            <person name="Takami H."/>
        </authorList>
    </citation>
    <scope>NUCLEOTIDE SEQUENCE</scope>
    <source>
        <strain evidence="1">Expedition CK06-06</strain>
    </source>
</reference>
<evidence type="ECO:0000313" key="1">
    <source>
        <dbReference type="EMBL" id="GAG79297.1"/>
    </source>
</evidence>
<protein>
    <submittedName>
        <fullName evidence="1">Uncharacterized protein</fullName>
    </submittedName>
</protein>
<comment type="caution">
    <text evidence="1">The sequence shown here is derived from an EMBL/GenBank/DDBJ whole genome shotgun (WGS) entry which is preliminary data.</text>
</comment>
<proteinExistence type="predicted"/>
<dbReference type="EMBL" id="BART01018891">
    <property type="protein sequence ID" value="GAG79297.1"/>
    <property type="molecule type" value="Genomic_DNA"/>
</dbReference>
<name>X1BDI5_9ZZZZ</name>
<dbReference type="AlphaFoldDB" id="X1BDI5"/>